<name>A0ACD3B7E2_9AGAR</name>
<evidence type="ECO:0000313" key="2">
    <source>
        <dbReference type="Proteomes" id="UP000308600"/>
    </source>
</evidence>
<accession>A0ACD3B7E2</accession>
<keyword evidence="2" id="KW-1185">Reference proteome</keyword>
<sequence length="766" mass="85827">MFLCRRLLAQSHAARIIISQNSPYRVYPNTVCRTPVALAVRYHNDEAPDRPDISTSPPQLTSKPSLSPRPRKARSSDQNESPSADVRAYIALQNSGRPLTASPPQTYIRVISEAIQSGEPFVAGTVLTDIAELDQRTVVELFNAVLVSCDIKALPNEAVVSALTRLQERQITLDGLTPQALERLLKFLTKELKVCPGDDTLLSLLCPIILTRIRKHHAPYGAYALTYHPPSLVHASFYVISKLLQLSQSDLALEFFRVLVDQGQIPSEAIKESDGSPAHFDVIIYSALVRASLHWNWRSLTAMLLRSLLALPDTRSSSVNTLVVDVIYALLDTPTVGDIRSCNALIRKMDTISPVPDGLIRRLYTSALQLNQGHEAEALYAFTREERVLAHHSYPPPHGGALPWLLNHIASRSNRTYLARQLVNDVVDKNLSIPVQFRAQFISNAASKGFGSAARTLWERYTTDADPDRAAIVGHSALMIRMISLFSHIRKRTKLEEDSVADENPKAGLLLERSKDLNEFLDRILFEYRQHHEPLSKATHHALTSLARACFILGRFTEGFETFNVLLRRKEVPDLYDVNVALTAIAERRPQYAAILIDRMIERGMVPDMVTYGTVLHHALLHKDEALVEEMVRRARGQKGAMLSLKSVAGLVRARVAGGGSVASQRSKLEEAWVILSRLKATDFVSSPQVGKFLVFSSLRAQSPSLAFNFWKLLLRESTAWNDREQVFQRKLIREMVQEHQREGLLDEKEAADMLVELRKRGGIIK</sequence>
<dbReference type="Proteomes" id="UP000308600">
    <property type="component" value="Unassembled WGS sequence"/>
</dbReference>
<evidence type="ECO:0000313" key="1">
    <source>
        <dbReference type="EMBL" id="TFK73602.1"/>
    </source>
</evidence>
<proteinExistence type="predicted"/>
<reference evidence="1 2" key="1">
    <citation type="journal article" date="2019" name="Nat. Ecol. Evol.">
        <title>Megaphylogeny resolves global patterns of mushroom evolution.</title>
        <authorList>
            <person name="Varga T."/>
            <person name="Krizsan K."/>
            <person name="Foldi C."/>
            <person name="Dima B."/>
            <person name="Sanchez-Garcia M."/>
            <person name="Sanchez-Ramirez S."/>
            <person name="Szollosi G.J."/>
            <person name="Szarkandi J.G."/>
            <person name="Papp V."/>
            <person name="Albert L."/>
            <person name="Andreopoulos W."/>
            <person name="Angelini C."/>
            <person name="Antonin V."/>
            <person name="Barry K.W."/>
            <person name="Bougher N.L."/>
            <person name="Buchanan P."/>
            <person name="Buyck B."/>
            <person name="Bense V."/>
            <person name="Catcheside P."/>
            <person name="Chovatia M."/>
            <person name="Cooper J."/>
            <person name="Damon W."/>
            <person name="Desjardin D."/>
            <person name="Finy P."/>
            <person name="Geml J."/>
            <person name="Haridas S."/>
            <person name="Hughes K."/>
            <person name="Justo A."/>
            <person name="Karasinski D."/>
            <person name="Kautmanova I."/>
            <person name="Kiss B."/>
            <person name="Kocsube S."/>
            <person name="Kotiranta H."/>
            <person name="LaButti K.M."/>
            <person name="Lechner B.E."/>
            <person name="Liimatainen K."/>
            <person name="Lipzen A."/>
            <person name="Lukacs Z."/>
            <person name="Mihaltcheva S."/>
            <person name="Morgado L.N."/>
            <person name="Niskanen T."/>
            <person name="Noordeloos M.E."/>
            <person name="Ohm R.A."/>
            <person name="Ortiz-Santana B."/>
            <person name="Ovrebo C."/>
            <person name="Racz N."/>
            <person name="Riley R."/>
            <person name="Savchenko A."/>
            <person name="Shiryaev A."/>
            <person name="Soop K."/>
            <person name="Spirin V."/>
            <person name="Szebenyi C."/>
            <person name="Tomsovsky M."/>
            <person name="Tulloss R.E."/>
            <person name="Uehling J."/>
            <person name="Grigoriev I.V."/>
            <person name="Vagvolgyi C."/>
            <person name="Papp T."/>
            <person name="Martin F.M."/>
            <person name="Miettinen O."/>
            <person name="Hibbett D.S."/>
            <person name="Nagy L.G."/>
        </authorList>
    </citation>
    <scope>NUCLEOTIDE SEQUENCE [LARGE SCALE GENOMIC DNA]</scope>
    <source>
        <strain evidence="1 2">NL-1719</strain>
    </source>
</reference>
<gene>
    <name evidence="1" type="ORF">BDN72DRAFT_166749</name>
</gene>
<dbReference type="EMBL" id="ML208274">
    <property type="protein sequence ID" value="TFK73602.1"/>
    <property type="molecule type" value="Genomic_DNA"/>
</dbReference>
<protein>
    <submittedName>
        <fullName evidence="1">Uncharacterized protein</fullName>
    </submittedName>
</protein>
<organism evidence="1 2">
    <name type="scientific">Pluteus cervinus</name>
    <dbReference type="NCBI Taxonomy" id="181527"/>
    <lineage>
        <taxon>Eukaryota</taxon>
        <taxon>Fungi</taxon>
        <taxon>Dikarya</taxon>
        <taxon>Basidiomycota</taxon>
        <taxon>Agaricomycotina</taxon>
        <taxon>Agaricomycetes</taxon>
        <taxon>Agaricomycetidae</taxon>
        <taxon>Agaricales</taxon>
        <taxon>Pluteineae</taxon>
        <taxon>Pluteaceae</taxon>
        <taxon>Pluteus</taxon>
    </lineage>
</organism>